<reference evidence="2 3" key="1">
    <citation type="submission" date="2020-02" db="EMBL/GenBank/DDBJ databases">
        <authorList>
            <person name="Zheng R.K."/>
            <person name="Sun C.M."/>
        </authorList>
    </citation>
    <scope>NUCLEOTIDE SEQUENCE [LARGE SCALE GENOMIC DNA]</scope>
    <source>
        <strain evidence="3">zrk13</strain>
    </source>
</reference>
<dbReference type="InterPro" id="IPR036388">
    <property type="entry name" value="WH-like_DNA-bd_sf"/>
</dbReference>
<dbReference type="InterPro" id="IPR005149">
    <property type="entry name" value="Tscrpt_reg_PadR_N"/>
</dbReference>
<dbReference type="PANTHER" id="PTHR33169:SF13">
    <property type="entry name" value="PADR-FAMILY TRANSCRIPTIONAL REGULATOR"/>
    <property type="match status" value="1"/>
</dbReference>
<evidence type="ECO:0000313" key="3">
    <source>
        <dbReference type="Proteomes" id="UP000514720"/>
    </source>
</evidence>
<gene>
    <name evidence="2" type="ORF">G4Z02_07340</name>
</gene>
<feature type="domain" description="Transcription regulator PadR N-terminal" evidence="1">
    <location>
        <begin position="23"/>
        <end position="88"/>
    </location>
</feature>
<evidence type="ECO:0000259" key="1">
    <source>
        <dbReference type="Pfam" id="PF03551"/>
    </source>
</evidence>
<proteinExistence type="predicted"/>
<keyword evidence="3" id="KW-1185">Reference proteome</keyword>
<dbReference type="SUPFAM" id="SSF46785">
    <property type="entry name" value="Winged helix' DNA-binding domain"/>
    <property type="match status" value="1"/>
</dbReference>
<dbReference type="PANTHER" id="PTHR33169">
    <property type="entry name" value="PADR-FAMILY TRANSCRIPTIONAL REGULATOR"/>
    <property type="match status" value="1"/>
</dbReference>
<sequence>MTTKILKLTPLTEATYYTLLALNEPLHGYGIIKKVEEMTSGRLILAAGTLYGVLTSLQKYQLIELDHEEEDNKKKKVYRITPLGRDLLDYELRRLEEMVANGKRGVSK</sequence>
<dbReference type="Proteomes" id="UP000514720">
    <property type="component" value="Chromosome"/>
</dbReference>
<dbReference type="InterPro" id="IPR052509">
    <property type="entry name" value="Metal_resp_DNA-bind_regulator"/>
</dbReference>
<accession>A0A7L7KTE1</accession>
<dbReference type="Gene3D" id="1.10.10.10">
    <property type="entry name" value="Winged helix-like DNA-binding domain superfamily/Winged helix DNA-binding domain"/>
    <property type="match status" value="1"/>
</dbReference>
<dbReference type="Pfam" id="PF03551">
    <property type="entry name" value="PadR"/>
    <property type="match status" value="1"/>
</dbReference>
<dbReference type="RefSeq" id="WP_258877363.1">
    <property type="nucleotide sequence ID" value="NZ_CP048914.1"/>
</dbReference>
<evidence type="ECO:0000313" key="2">
    <source>
        <dbReference type="EMBL" id="QMS85562.1"/>
    </source>
</evidence>
<protein>
    <submittedName>
        <fullName evidence="2">PadR family transcriptional regulator</fullName>
    </submittedName>
</protein>
<name>A0A7L7KTE1_9MOLU</name>
<dbReference type="AlphaFoldDB" id="A0A7L7KTE1"/>
<organism evidence="2 3">
    <name type="scientific">Candidatus Xianfuyuplasma coldseepsis</name>
    <dbReference type="NCBI Taxonomy" id="2782163"/>
    <lineage>
        <taxon>Bacteria</taxon>
        <taxon>Bacillati</taxon>
        <taxon>Mycoplasmatota</taxon>
        <taxon>Mollicutes</taxon>
        <taxon>Candidatus Izemoplasmatales</taxon>
        <taxon>Candidatus Izemoplasmataceae</taxon>
        <taxon>Candidatus Xianfuyuplasma</taxon>
    </lineage>
</organism>
<dbReference type="InterPro" id="IPR036390">
    <property type="entry name" value="WH_DNA-bd_sf"/>
</dbReference>
<dbReference type="EMBL" id="CP048914">
    <property type="protein sequence ID" value="QMS85562.1"/>
    <property type="molecule type" value="Genomic_DNA"/>
</dbReference>
<dbReference type="KEGG" id="xcl:G4Z02_07340"/>